<dbReference type="FunFam" id="3.90.400.10:FF:000002">
    <property type="entry name" value="Sucrose isomerase"/>
    <property type="match status" value="1"/>
</dbReference>
<keyword evidence="2" id="KW-0378">Hydrolase</keyword>
<dbReference type="GO" id="GO:0009313">
    <property type="term" value="P:oligosaccharide catabolic process"/>
    <property type="evidence" value="ECO:0007669"/>
    <property type="project" value="TreeGrafter"/>
</dbReference>
<evidence type="ECO:0000313" key="5">
    <source>
        <dbReference type="EMBL" id="AKI97598.1"/>
    </source>
</evidence>
<dbReference type="GO" id="GO:0004556">
    <property type="term" value="F:alpha-amylase activity"/>
    <property type="evidence" value="ECO:0007669"/>
    <property type="project" value="TreeGrafter"/>
</dbReference>
<dbReference type="InterPro" id="IPR017853">
    <property type="entry name" value="GH"/>
</dbReference>
<organism evidence="5 6">
    <name type="scientific">Kosmotoga pacifica</name>
    <dbReference type="NCBI Taxonomy" id="1330330"/>
    <lineage>
        <taxon>Bacteria</taxon>
        <taxon>Thermotogati</taxon>
        <taxon>Thermotogota</taxon>
        <taxon>Thermotogae</taxon>
        <taxon>Kosmotogales</taxon>
        <taxon>Kosmotogaceae</taxon>
        <taxon>Kosmotoga</taxon>
    </lineage>
</organism>
<dbReference type="InterPro" id="IPR032091">
    <property type="entry name" value="Malt_amylase-like_C"/>
</dbReference>
<dbReference type="PANTHER" id="PTHR10357:SF179">
    <property type="entry name" value="NEUTRAL AND BASIC AMINO ACID TRANSPORT PROTEIN RBAT"/>
    <property type="match status" value="1"/>
</dbReference>
<dbReference type="CDD" id="cd11330">
    <property type="entry name" value="AmyAc_OligoGlu"/>
    <property type="match status" value="1"/>
</dbReference>
<dbReference type="RefSeq" id="WP_047754733.1">
    <property type="nucleotide sequence ID" value="NZ_CAJUHA010000017.1"/>
</dbReference>
<dbReference type="SUPFAM" id="SSF51011">
    <property type="entry name" value="Glycosyl hydrolase domain"/>
    <property type="match status" value="1"/>
</dbReference>
<reference evidence="5 6" key="1">
    <citation type="submission" date="2015-04" db="EMBL/GenBank/DDBJ databases">
        <title>Complete Genome Sequence of Kosmotoga pacifica SLHLJ1.</title>
        <authorList>
            <person name="Jiang L.J."/>
            <person name="Shao Z.Z."/>
            <person name="Jebbar M."/>
        </authorList>
    </citation>
    <scope>NUCLEOTIDE SEQUENCE [LARGE SCALE GENOMIC DNA]</scope>
    <source>
        <strain evidence="5 6">SLHLJ1</strain>
    </source>
</reference>
<dbReference type="AlphaFoldDB" id="A0A0G2ZFP7"/>
<evidence type="ECO:0000256" key="3">
    <source>
        <dbReference type="ARBA" id="ARBA00023295"/>
    </source>
</evidence>
<evidence type="ECO:0000256" key="2">
    <source>
        <dbReference type="ARBA" id="ARBA00022801"/>
    </source>
</evidence>
<dbReference type="Proteomes" id="UP000035159">
    <property type="component" value="Chromosome"/>
</dbReference>
<dbReference type="InterPro" id="IPR006047">
    <property type="entry name" value="GH13_cat_dom"/>
</dbReference>
<dbReference type="Gene3D" id="2.60.40.1180">
    <property type="entry name" value="Golgi alpha-mannosidase II"/>
    <property type="match status" value="1"/>
</dbReference>
<dbReference type="PANTHER" id="PTHR10357">
    <property type="entry name" value="ALPHA-AMYLASE FAMILY MEMBER"/>
    <property type="match status" value="1"/>
</dbReference>
<protein>
    <submittedName>
        <fullName evidence="5">Alpha-amylase</fullName>
    </submittedName>
</protein>
<dbReference type="SMART" id="SM00642">
    <property type="entry name" value="Aamy"/>
    <property type="match status" value="1"/>
</dbReference>
<dbReference type="Pfam" id="PF00128">
    <property type="entry name" value="Alpha-amylase"/>
    <property type="match status" value="1"/>
</dbReference>
<evidence type="ECO:0000256" key="1">
    <source>
        <dbReference type="ARBA" id="ARBA00008061"/>
    </source>
</evidence>
<dbReference type="InterPro" id="IPR045857">
    <property type="entry name" value="O16G_dom_2"/>
</dbReference>
<dbReference type="KEGG" id="kpf:IX53_06945"/>
<sequence>MKTNWWKSAVIYQIYPRSFKDSNGDGIGDLKGITSKLDYIAELGVDAIWLSPIYRSPMKDFGYDVSDYYDIDPVFGSMEDFDELLQKAHEKGIKVILDMVINHTSDQHPWFKESRSSRTNPKADWYIWVDGERGTPPNNWQSYFGGSAWNWDENRKQYYLCLFTKEQPDLNWRNPEVKKELFNVVKFWLDKGVDGFRFDVVNLYYKDTKLRNNPPKKKKSEIEFENYYNIFTKDRPETLLVVEELQELVDSYGDRVTIGEVATDLGVIQYFEYTKPGRLNLAFNFEFKDVRGFSARSFRDVVELTEKVFEDAAWPCYVLGNHDSPRFISRFSDGKHEEDRAKLLATMLLTLRGTPFIYMGEEIGMREGEIPFEKLQDPEGINLWPKRKGRDGCRTPMQWNDTEYAGFSEAEPWLPVNPDKDIVNVEKEQNDPKSILNYYKELLKLRKSSSALKLGEYIAVETDNPEVFAYLRTYGEEEKLVILNFNAETVKVRLGLSGSRELKPVFGTHDRKESLSLPIELAPFEAIIVE</sequence>
<dbReference type="InterPro" id="IPR013780">
    <property type="entry name" value="Glyco_hydro_b"/>
</dbReference>
<dbReference type="EMBL" id="CP011232">
    <property type="protein sequence ID" value="AKI97598.1"/>
    <property type="molecule type" value="Genomic_DNA"/>
</dbReference>
<feature type="domain" description="Glycosyl hydrolase family 13 catalytic" evidence="4">
    <location>
        <begin position="13"/>
        <end position="394"/>
    </location>
</feature>
<dbReference type="Gene3D" id="3.20.20.80">
    <property type="entry name" value="Glycosidases"/>
    <property type="match status" value="2"/>
</dbReference>
<name>A0A0G2ZFP7_9BACT</name>
<proteinExistence type="inferred from homology"/>
<dbReference type="Gene3D" id="3.90.400.10">
    <property type="entry name" value="Oligo-1,6-glucosidase, Domain 2"/>
    <property type="match status" value="1"/>
</dbReference>
<dbReference type="PATRIC" id="fig|1330330.3.peg.1407"/>
<gene>
    <name evidence="5" type="ORF">IX53_06945</name>
</gene>
<evidence type="ECO:0000313" key="6">
    <source>
        <dbReference type="Proteomes" id="UP000035159"/>
    </source>
</evidence>
<dbReference type="Pfam" id="PF16657">
    <property type="entry name" value="Malt_amylase_C"/>
    <property type="match status" value="1"/>
</dbReference>
<evidence type="ECO:0000259" key="4">
    <source>
        <dbReference type="SMART" id="SM00642"/>
    </source>
</evidence>
<dbReference type="STRING" id="1330330.IX53_06945"/>
<comment type="similarity">
    <text evidence="1">Belongs to the glycosyl hydrolase 13 family.</text>
</comment>
<dbReference type="SUPFAM" id="SSF51445">
    <property type="entry name" value="(Trans)glycosidases"/>
    <property type="match status" value="1"/>
</dbReference>
<dbReference type="FunFam" id="3.20.20.80:FF:000064">
    <property type="entry name" value="Oligo-1,6-glucosidase"/>
    <property type="match status" value="1"/>
</dbReference>
<keyword evidence="6" id="KW-1185">Reference proteome</keyword>
<accession>A0A0G2ZFP7</accession>
<keyword evidence="3" id="KW-0326">Glycosidase</keyword>
<dbReference type="OrthoDB" id="9805159at2"/>